<feature type="transmembrane region" description="Helical" evidence="1">
    <location>
        <begin position="306"/>
        <end position="326"/>
    </location>
</feature>
<dbReference type="GO" id="GO:0016747">
    <property type="term" value="F:acyltransferase activity, transferring groups other than amino-acyl groups"/>
    <property type="evidence" value="ECO:0007669"/>
    <property type="project" value="InterPro"/>
</dbReference>
<dbReference type="RefSeq" id="WP_025294558.1">
    <property type="nucleotide sequence ID" value="NZ_CP006644.1"/>
</dbReference>
<evidence type="ECO:0000313" key="4">
    <source>
        <dbReference type="Proteomes" id="UP000018851"/>
    </source>
</evidence>
<dbReference type="PATRIC" id="fig|1123269.5.peg.4739"/>
<organism evidence="3 4">
    <name type="scientific">Sphingomonas sanxanigenens DSM 19645 = NX02</name>
    <dbReference type="NCBI Taxonomy" id="1123269"/>
    <lineage>
        <taxon>Bacteria</taxon>
        <taxon>Pseudomonadati</taxon>
        <taxon>Pseudomonadota</taxon>
        <taxon>Alphaproteobacteria</taxon>
        <taxon>Sphingomonadales</taxon>
        <taxon>Sphingomonadaceae</taxon>
        <taxon>Sphingomonas</taxon>
    </lineage>
</organism>
<dbReference type="EMBL" id="CP006644">
    <property type="protein sequence ID" value="AHE56447.1"/>
    <property type="molecule type" value="Genomic_DNA"/>
</dbReference>
<gene>
    <name evidence="3" type="ORF">NX02_24195</name>
</gene>
<dbReference type="Pfam" id="PF01757">
    <property type="entry name" value="Acyl_transf_3"/>
    <property type="match status" value="1"/>
</dbReference>
<feature type="transmembrane region" description="Helical" evidence="1">
    <location>
        <begin position="274"/>
        <end position="294"/>
    </location>
</feature>
<feature type="transmembrane region" description="Helical" evidence="1">
    <location>
        <begin position="89"/>
        <end position="110"/>
    </location>
</feature>
<proteinExistence type="predicted"/>
<feature type="transmembrane region" description="Helical" evidence="1">
    <location>
        <begin position="160"/>
        <end position="177"/>
    </location>
</feature>
<accession>W0AIQ2</accession>
<dbReference type="eggNOG" id="COG1835">
    <property type="taxonomic scope" value="Bacteria"/>
</dbReference>
<feature type="domain" description="Acyltransferase 3" evidence="2">
    <location>
        <begin position="8"/>
        <end position="323"/>
    </location>
</feature>
<feature type="transmembrane region" description="Helical" evidence="1">
    <location>
        <begin position="183"/>
        <end position="201"/>
    </location>
</feature>
<feature type="transmembrane region" description="Helical" evidence="1">
    <location>
        <begin position="130"/>
        <end position="153"/>
    </location>
</feature>
<dbReference type="Proteomes" id="UP000018851">
    <property type="component" value="Chromosome"/>
</dbReference>
<feature type="transmembrane region" description="Helical" evidence="1">
    <location>
        <begin position="7"/>
        <end position="25"/>
    </location>
</feature>
<feature type="transmembrane region" description="Helical" evidence="1">
    <location>
        <begin position="237"/>
        <end position="254"/>
    </location>
</feature>
<keyword evidence="1" id="KW-0812">Transmembrane</keyword>
<reference evidence="3 4" key="1">
    <citation type="submission" date="2013-07" db="EMBL/GenBank/DDBJ databases">
        <title>Completed genome of Sphingomonas sanxanigenens NX02.</title>
        <authorList>
            <person name="Ma T."/>
            <person name="Huang H."/>
            <person name="Wu M."/>
            <person name="Li X."/>
            <person name="Li G."/>
        </authorList>
    </citation>
    <scope>NUCLEOTIDE SEQUENCE [LARGE SCALE GENOMIC DNA]</scope>
    <source>
        <strain evidence="3 4">NX02</strain>
    </source>
</reference>
<feature type="transmembrane region" description="Helical" evidence="1">
    <location>
        <begin position="208"/>
        <end position="225"/>
    </location>
</feature>
<dbReference type="KEGG" id="ssan:NX02_24195"/>
<dbReference type="PANTHER" id="PTHR23028:SF131">
    <property type="entry name" value="BLR2367 PROTEIN"/>
    <property type="match status" value="1"/>
</dbReference>
<name>W0AIQ2_9SPHN</name>
<dbReference type="OrthoDB" id="9767863at2"/>
<keyword evidence="1" id="KW-1133">Transmembrane helix</keyword>
<evidence type="ECO:0000256" key="1">
    <source>
        <dbReference type="SAM" id="Phobius"/>
    </source>
</evidence>
<dbReference type="AlphaFoldDB" id="W0AIQ2"/>
<keyword evidence="4" id="KW-1185">Reference proteome</keyword>
<dbReference type="HOGENOM" id="CLU_005679_2_0_5"/>
<evidence type="ECO:0000259" key="2">
    <source>
        <dbReference type="Pfam" id="PF01757"/>
    </source>
</evidence>
<dbReference type="STRING" id="1123269.NX02_24195"/>
<protein>
    <recommendedName>
        <fullName evidence="2">Acyltransferase 3 domain-containing protein</fullName>
    </recommendedName>
</protein>
<feature type="transmembrane region" description="Helical" evidence="1">
    <location>
        <begin position="45"/>
        <end position="68"/>
    </location>
</feature>
<evidence type="ECO:0000313" key="3">
    <source>
        <dbReference type="EMBL" id="AHE56447.1"/>
    </source>
</evidence>
<dbReference type="InterPro" id="IPR002656">
    <property type="entry name" value="Acyl_transf_3_dom"/>
</dbReference>
<dbReference type="PANTHER" id="PTHR23028">
    <property type="entry name" value="ACETYLTRANSFERASE"/>
    <property type="match status" value="1"/>
</dbReference>
<sequence length="352" mass="38515">MAKQKLLNVEALRGVAATLVVLYHVDKYYYDTPRLWAEKLFGGLFSFGHAGVEFFFVLSGFIIALIHAGDGGQPGKILPFLEKRFVRIYPFYWVCLAIVIVSMLVVPGVLSRISLDAVVGSIFLVGIDPFRSVVFVAWTLFHEVLFYAVFCLFIWNRKMGVAAIVAWSLGSYVLSFFGRYGYVVSPMNILFIFGIGCALVLQRHRIPAPVAMAVAGSLGFLLIGLDDSFWHVVPRMIQIPAYGVASAAALLGFVEMERSKGIHAGRLAVTIGQASYSIYLTHMLTLTAMTKIAIKLKLASLIPGSVAFLIFCVAALVGGVAIHRWVEKPLMAAARALLRRLRLAAPQKAVAG</sequence>
<dbReference type="InterPro" id="IPR050879">
    <property type="entry name" value="Acyltransferase_3"/>
</dbReference>
<keyword evidence="1" id="KW-0472">Membrane</keyword>
<dbReference type="GO" id="GO:0000271">
    <property type="term" value="P:polysaccharide biosynthetic process"/>
    <property type="evidence" value="ECO:0007669"/>
    <property type="project" value="TreeGrafter"/>
</dbReference>
<dbReference type="GO" id="GO:0016020">
    <property type="term" value="C:membrane"/>
    <property type="evidence" value="ECO:0007669"/>
    <property type="project" value="TreeGrafter"/>
</dbReference>